<dbReference type="Pfam" id="PF13424">
    <property type="entry name" value="TPR_12"/>
    <property type="match status" value="4"/>
</dbReference>
<gene>
    <name evidence="3" type="ORF">PEGY_LOCUS5434</name>
</gene>
<dbReference type="Pfam" id="PF25000">
    <property type="entry name" value="DUF7779"/>
    <property type="match status" value="1"/>
</dbReference>
<dbReference type="Proteomes" id="UP001154252">
    <property type="component" value="Unassembled WGS sequence"/>
</dbReference>
<protein>
    <recommendedName>
        <fullName evidence="2">DUF7779 domain-containing protein</fullName>
    </recommendedName>
</protein>
<keyword evidence="4" id="KW-1185">Reference proteome</keyword>
<dbReference type="AlphaFoldDB" id="A0A9W4KA67"/>
<sequence>MTSISVSFGGINSGNQVGINYGSIHLPQERPQTPPPPLSTVPFRRDPDFVDRGSLLDQIYEKGTTPGAWIALVGLGGVGKSQLAIECCYRIREKSPETWVLWIHAGNAARFEQSCRDIADRVKITGRTDPTANIFKLIHDWLVEERDRKWVLILDNVDDSSFLHEVPPVGQGKQQSGQSGAPPGRPLLTYLPINHNGTMIVTSRSRSAAVTIVEESDIIQIEPMDLSHATMLFEKKLGAQIEKGNIIQLATELDYMPLAIVQAASYIKQRTPRVSVPQYLEDFQKSDRKRTSLLAYDGGQLRRDWEAKNSILITWQISFNHIKQTQPAATDLLSLMSFFDRQGIPGTLLQHRLAKGHDDTNINSEAEIDIYDDDKRSKTNSGVDDDFEENIMMLRNYSMISTSVDGATFEMHRLVQLAMRKWLEVHRQLEHWKQKFIEILFCAFPTGDFDTWTVCQPLFSHVQSAVAQRPDEEGTLKKWASLLYTSAWFAYTKGDIIECEKMAVLAMKTREKLFGPHNEQTVNSIGMTGLAYILGGRWKDAESLQLQLMETHKRMLGPEHISTLTSMHNLALTYLHQGRWKEAEELYLQVIEARKQALGLEHPYTLTSMSNLASTYRNQGRWKEAEELYLQVIEAHKQVLGLEHPDTLTSMANLASTYQYQGRWKEAEELYLQVIEAHKQVLGPAHPHTLASMGNLASIYQNQGRWRDAEKFEVHVIETRKEVLGPEHPETLVSIVNLASTYQNQGRWKKAEELQAEGLKLCSQVLGPGHPYTLTNMANLALTYQYQGRWKEAEELYLQAIETRKQVLGLEHPDTLTGMGNLASTYWDQGRWKEAENLQLQVTDTLKQVLGPEHPNTLTSMANLALTILDQGRWKEAEELNVHLMETRKQVLGPEHPDTLTSMHNLAHTLRSLGQFGSALSLMTECARLRGQILGPDHPDTMSSTSALNGWDDMGNAPFTLIDGPTGIQMAVQNRAISAEPPERNSKNGRPRRRTVLSRLLFCRK</sequence>
<evidence type="ECO:0000259" key="2">
    <source>
        <dbReference type="Pfam" id="PF25000"/>
    </source>
</evidence>
<accession>A0A9W4KA67</accession>
<dbReference type="EMBL" id="CAJVRC010000863">
    <property type="protein sequence ID" value="CAG8898829.1"/>
    <property type="molecule type" value="Genomic_DNA"/>
</dbReference>
<evidence type="ECO:0000313" key="3">
    <source>
        <dbReference type="EMBL" id="CAG8898829.1"/>
    </source>
</evidence>
<comment type="caution">
    <text evidence="3">The sequence shown here is derived from an EMBL/GenBank/DDBJ whole genome shotgun (WGS) entry which is preliminary data.</text>
</comment>
<name>A0A9W4KA67_9EURO</name>
<organism evidence="3 4">
    <name type="scientific">Penicillium egyptiacum</name>
    <dbReference type="NCBI Taxonomy" id="1303716"/>
    <lineage>
        <taxon>Eukaryota</taxon>
        <taxon>Fungi</taxon>
        <taxon>Dikarya</taxon>
        <taxon>Ascomycota</taxon>
        <taxon>Pezizomycotina</taxon>
        <taxon>Eurotiomycetes</taxon>
        <taxon>Eurotiomycetidae</taxon>
        <taxon>Eurotiales</taxon>
        <taxon>Aspergillaceae</taxon>
        <taxon>Penicillium</taxon>
    </lineage>
</organism>
<feature type="domain" description="DUF7779" evidence="2">
    <location>
        <begin position="322"/>
        <end position="424"/>
    </location>
</feature>
<dbReference type="InterPro" id="IPR027417">
    <property type="entry name" value="P-loop_NTPase"/>
</dbReference>
<proteinExistence type="predicted"/>
<dbReference type="Gene3D" id="3.40.50.300">
    <property type="entry name" value="P-loop containing nucleotide triphosphate hydrolases"/>
    <property type="match status" value="1"/>
</dbReference>
<feature type="region of interest" description="Disordered" evidence="1">
    <location>
        <begin position="165"/>
        <end position="185"/>
    </location>
</feature>
<dbReference type="Pfam" id="PF13374">
    <property type="entry name" value="TPR_10"/>
    <property type="match status" value="2"/>
</dbReference>
<reference evidence="3" key="1">
    <citation type="submission" date="2021-07" db="EMBL/GenBank/DDBJ databases">
        <authorList>
            <person name="Branca A.L. A."/>
        </authorList>
    </citation>
    <scope>NUCLEOTIDE SEQUENCE</scope>
</reference>
<dbReference type="InterPro" id="IPR053137">
    <property type="entry name" value="NLR-like"/>
</dbReference>
<dbReference type="Gene3D" id="1.25.40.10">
    <property type="entry name" value="Tetratricopeptide repeat domain"/>
    <property type="match status" value="3"/>
</dbReference>
<dbReference type="OrthoDB" id="1658288at2759"/>
<dbReference type="PANTHER" id="PTHR46082:SF6">
    <property type="entry name" value="AAA+ ATPASE DOMAIN-CONTAINING PROTEIN-RELATED"/>
    <property type="match status" value="1"/>
</dbReference>
<dbReference type="PANTHER" id="PTHR46082">
    <property type="entry name" value="ATP/GTP-BINDING PROTEIN-RELATED"/>
    <property type="match status" value="1"/>
</dbReference>
<feature type="compositionally biased region" description="Low complexity" evidence="1">
    <location>
        <begin position="167"/>
        <end position="182"/>
    </location>
</feature>
<dbReference type="InterPro" id="IPR056681">
    <property type="entry name" value="DUF7779"/>
</dbReference>
<dbReference type="InterPro" id="IPR011990">
    <property type="entry name" value="TPR-like_helical_dom_sf"/>
</dbReference>
<dbReference type="PRINTS" id="PR00381">
    <property type="entry name" value="KINESINLIGHT"/>
</dbReference>
<dbReference type="SUPFAM" id="SSF52540">
    <property type="entry name" value="P-loop containing nucleoside triphosphate hydrolases"/>
    <property type="match status" value="1"/>
</dbReference>
<evidence type="ECO:0000256" key="1">
    <source>
        <dbReference type="SAM" id="MobiDB-lite"/>
    </source>
</evidence>
<dbReference type="SUPFAM" id="SSF48452">
    <property type="entry name" value="TPR-like"/>
    <property type="match status" value="4"/>
</dbReference>
<evidence type="ECO:0000313" key="4">
    <source>
        <dbReference type="Proteomes" id="UP001154252"/>
    </source>
</evidence>
<dbReference type="SMART" id="SM00028">
    <property type="entry name" value="TPR"/>
    <property type="match status" value="7"/>
</dbReference>
<dbReference type="InterPro" id="IPR019734">
    <property type="entry name" value="TPR_rpt"/>
</dbReference>